<accession>A0A4Y8RJP9</accession>
<protein>
    <recommendedName>
        <fullName evidence="4">DUF1795 domain-containing protein</fullName>
    </recommendedName>
</protein>
<dbReference type="OrthoDB" id="7915679at2"/>
<organism evidence="2 3">
    <name type="scientific">Jiella endophytica</name>
    <dbReference type="NCBI Taxonomy" id="2558362"/>
    <lineage>
        <taxon>Bacteria</taxon>
        <taxon>Pseudomonadati</taxon>
        <taxon>Pseudomonadota</taxon>
        <taxon>Alphaproteobacteria</taxon>
        <taxon>Hyphomicrobiales</taxon>
        <taxon>Aurantimonadaceae</taxon>
        <taxon>Jiella</taxon>
    </lineage>
</organism>
<evidence type="ECO:0008006" key="4">
    <source>
        <dbReference type="Google" id="ProtNLM"/>
    </source>
</evidence>
<dbReference type="AlphaFoldDB" id="A0A4Y8RJP9"/>
<sequence length="204" mass="22015">MTDILRKTTTRLMLALGLVAAALQMIAPAAAAAPDGWLAGPEADAVIEIGQRFDCSGEGCPPDLSCIYALGPPRPPGSWPIDTGFMLDEKRMPWSDFEAWLVAKAKALRPELADDPLVRSDRFASQTAPEAVEIAGSEFVTRRYEIAAKRRSFDLSVYLWSVKGRLRITACVAPETGSTHRAAAPAVESLLSYLRGKDTAPANE</sequence>
<dbReference type="RefSeq" id="WP_134762108.1">
    <property type="nucleotide sequence ID" value="NZ_SOZD01000003.1"/>
</dbReference>
<feature type="chain" id="PRO_5021283607" description="DUF1795 domain-containing protein" evidence="1">
    <location>
        <begin position="33"/>
        <end position="204"/>
    </location>
</feature>
<dbReference type="EMBL" id="SOZD01000003">
    <property type="protein sequence ID" value="TFF23007.1"/>
    <property type="molecule type" value="Genomic_DNA"/>
</dbReference>
<feature type="signal peptide" evidence="1">
    <location>
        <begin position="1"/>
        <end position="32"/>
    </location>
</feature>
<name>A0A4Y8RJP9_9HYPH</name>
<keyword evidence="3" id="KW-1185">Reference proteome</keyword>
<reference evidence="2 3" key="1">
    <citation type="submission" date="2019-03" db="EMBL/GenBank/DDBJ databases">
        <title>Jiella endophytica sp. nov., a novel endophytic bacterium isolated from root of Ficus microcarpa Linn. f.</title>
        <authorList>
            <person name="Tuo L."/>
        </authorList>
    </citation>
    <scope>NUCLEOTIDE SEQUENCE [LARGE SCALE GENOMIC DNA]</scope>
    <source>
        <strain evidence="2 3">CBS5Q-3</strain>
    </source>
</reference>
<proteinExistence type="predicted"/>
<evidence type="ECO:0000256" key="1">
    <source>
        <dbReference type="SAM" id="SignalP"/>
    </source>
</evidence>
<evidence type="ECO:0000313" key="2">
    <source>
        <dbReference type="EMBL" id="TFF23007.1"/>
    </source>
</evidence>
<evidence type="ECO:0000313" key="3">
    <source>
        <dbReference type="Proteomes" id="UP000298179"/>
    </source>
</evidence>
<gene>
    <name evidence="2" type="ORF">E3C22_11205</name>
</gene>
<dbReference type="Proteomes" id="UP000298179">
    <property type="component" value="Unassembled WGS sequence"/>
</dbReference>
<comment type="caution">
    <text evidence="2">The sequence shown here is derived from an EMBL/GenBank/DDBJ whole genome shotgun (WGS) entry which is preliminary data.</text>
</comment>
<keyword evidence="1" id="KW-0732">Signal</keyword>